<feature type="transmembrane region" description="Helical" evidence="1">
    <location>
        <begin position="89"/>
        <end position="108"/>
    </location>
</feature>
<keyword evidence="1" id="KW-0472">Membrane</keyword>
<protein>
    <submittedName>
        <fullName evidence="2">Uncharacterized protein</fullName>
    </submittedName>
</protein>
<feature type="transmembrane region" description="Helical" evidence="1">
    <location>
        <begin position="115"/>
        <end position="136"/>
    </location>
</feature>
<proteinExistence type="predicted"/>
<organism evidence="2 3">
    <name type="scientific">Lucilia cuprina</name>
    <name type="common">Green bottle fly</name>
    <name type="synonym">Australian sheep blowfly</name>
    <dbReference type="NCBI Taxonomy" id="7375"/>
    <lineage>
        <taxon>Eukaryota</taxon>
        <taxon>Metazoa</taxon>
        <taxon>Ecdysozoa</taxon>
        <taxon>Arthropoda</taxon>
        <taxon>Hexapoda</taxon>
        <taxon>Insecta</taxon>
        <taxon>Pterygota</taxon>
        <taxon>Neoptera</taxon>
        <taxon>Endopterygota</taxon>
        <taxon>Diptera</taxon>
        <taxon>Brachycera</taxon>
        <taxon>Muscomorpha</taxon>
        <taxon>Oestroidea</taxon>
        <taxon>Calliphoridae</taxon>
        <taxon>Luciliinae</taxon>
        <taxon>Lucilia</taxon>
    </lineage>
</organism>
<comment type="caution">
    <text evidence="2">The sequence shown here is derived from an EMBL/GenBank/DDBJ whole genome shotgun (WGS) entry which is preliminary data.</text>
</comment>
<reference evidence="2 3" key="1">
    <citation type="journal article" date="2015" name="Nat. Commun.">
        <title>Lucilia cuprina genome unlocks parasitic fly biology to underpin future interventions.</title>
        <authorList>
            <person name="Anstead C.A."/>
            <person name="Korhonen P.K."/>
            <person name="Young N.D."/>
            <person name="Hall R.S."/>
            <person name="Jex A.R."/>
            <person name="Murali S.C."/>
            <person name="Hughes D.S."/>
            <person name="Lee S.F."/>
            <person name="Perry T."/>
            <person name="Stroehlein A.J."/>
            <person name="Ansell B.R."/>
            <person name="Breugelmans B."/>
            <person name="Hofmann A."/>
            <person name="Qu J."/>
            <person name="Dugan S."/>
            <person name="Lee S.L."/>
            <person name="Chao H."/>
            <person name="Dinh H."/>
            <person name="Han Y."/>
            <person name="Doddapaneni H.V."/>
            <person name="Worley K.C."/>
            <person name="Muzny D.M."/>
            <person name="Ioannidis P."/>
            <person name="Waterhouse R.M."/>
            <person name="Zdobnov E.M."/>
            <person name="James P.J."/>
            <person name="Bagnall N.H."/>
            <person name="Kotze A.C."/>
            <person name="Gibbs R.A."/>
            <person name="Richards S."/>
            <person name="Batterham P."/>
            <person name="Gasser R.B."/>
        </authorList>
    </citation>
    <scope>NUCLEOTIDE SEQUENCE [LARGE SCALE GENOMIC DNA]</scope>
    <source>
        <strain evidence="2 3">LS</strain>
        <tissue evidence="2">Full body</tissue>
    </source>
</reference>
<dbReference type="AlphaFoldDB" id="A0A0L0CI95"/>
<sequence>MFGSRNRCQIYETFVSGCILTVAIRNKGFRNLPLYSCRIPRAVLLLNCGETMVLSVSGDDVACCVVAGCGNLICVFTGSCGKVRDNNDGITFVVVVVVVVVVGADIGWCESSSMACGLLLIMIMFSLQILNILHYFPQNQENVLYSEKHQKILK</sequence>
<name>A0A0L0CI95_LUCCU</name>
<keyword evidence="3" id="KW-1185">Reference proteome</keyword>
<keyword evidence="1" id="KW-1133">Transmembrane helix</keyword>
<evidence type="ECO:0000313" key="2">
    <source>
        <dbReference type="EMBL" id="KNC31965.1"/>
    </source>
</evidence>
<dbReference type="EMBL" id="JRES01000358">
    <property type="protein sequence ID" value="KNC31965.1"/>
    <property type="molecule type" value="Genomic_DNA"/>
</dbReference>
<evidence type="ECO:0000256" key="1">
    <source>
        <dbReference type="SAM" id="Phobius"/>
    </source>
</evidence>
<keyword evidence="1" id="KW-0812">Transmembrane</keyword>
<evidence type="ECO:0000313" key="3">
    <source>
        <dbReference type="Proteomes" id="UP000037069"/>
    </source>
</evidence>
<accession>A0A0L0CI95</accession>
<gene>
    <name evidence="2" type="ORF">FF38_05456</name>
</gene>
<dbReference type="Proteomes" id="UP000037069">
    <property type="component" value="Unassembled WGS sequence"/>
</dbReference>